<dbReference type="AlphaFoldDB" id="K4KIX9"/>
<name>K4KIX9_SIMAS</name>
<dbReference type="SUPFAM" id="SSF52540">
    <property type="entry name" value="P-loop containing nucleoside triphosphate hydrolases"/>
    <property type="match status" value="1"/>
</dbReference>
<evidence type="ECO:0000313" key="10">
    <source>
        <dbReference type="Proteomes" id="UP000000466"/>
    </source>
</evidence>
<reference evidence="9 10" key="1">
    <citation type="journal article" date="2013" name="Genome Announc.">
        <title>Complete genome sequence of Simiduia agarivorans SA1(T), a marine bacterium able to degrade a variety of polysaccharides.</title>
        <authorList>
            <person name="Lin S.Y."/>
            <person name="Shieh W.Y."/>
            <person name="Chen J.S."/>
            <person name="Tang S.L."/>
        </authorList>
    </citation>
    <scope>NUCLEOTIDE SEQUENCE [LARGE SCALE GENOMIC DNA]</scope>
    <source>
        <strain evidence="10">DSM 21679 / JCM 13881 / BCRC 17597 / SA1</strain>
    </source>
</reference>
<evidence type="ECO:0000313" key="9">
    <source>
        <dbReference type="EMBL" id="AFU97933.1"/>
    </source>
</evidence>
<dbReference type="InterPro" id="IPR027417">
    <property type="entry name" value="P-loop_NTPase"/>
</dbReference>
<sequence length="332" mass="36174">MALEDYPVDLSPLPWQAAEWEHLHSALQADRLHHALLLAGGAGVGKSQLAMVLAHRLICQTQAAFSACGKCKSCLLLKAHTHPDLLLVEPESPGKAIRIDPVRQVNHFLSQTAQQGGRKVVVIQPAEAMNTASANALLKNLEEPAGNAHIILVSHQPSALLSTIKSRCRMLLLPEPAEDKVLPWLEPQCTGRADAQALLRLAGGAPLKARDLLDDDRLEQHAALMALMRSLTAGEVTALDVAGQWLGMDHQQMLQWLQYWLSALLRKLQLGIGDADIPGERLGAAAVPHIHRYYDKLARARRALTSGANPNAQLLLEELALDWQALCRAGLR</sequence>
<evidence type="ECO:0000256" key="2">
    <source>
        <dbReference type="ARBA" id="ARBA00014363"/>
    </source>
</evidence>
<proteinExistence type="predicted"/>
<dbReference type="GO" id="GO:0003887">
    <property type="term" value="F:DNA-directed DNA polymerase activity"/>
    <property type="evidence" value="ECO:0007669"/>
    <property type="project" value="UniProtKB-KW"/>
</dbReference>
<dbReference type="HOGENOM" id="CLU_006229_4_3_6"/>
<dbReference type="KEGG" id="saga:M5M_03620"/>
<evidence type="ECO:0000259" key="8">
    <source>
        <dbReference type="SMART" id="SM00382"/>
    </source>
</evidence>
<dbReference type="EMBL" id="CP003746">
    <property type="protein sequence ID" value="AFU97933.1"/>
    <property type="molecule type" value="Genomic_DNA"/>
</dbReference>
<dbReference type="RefSeq" id="WP_015046106.1">
    <property type="nucleotide sequence ID" value="NC_018868.3"/>
</dbReference>
<keyword evidence="5" id="KW-0235">DNA replication</keyword>
<keyword evidence="10" id="KW-1185">Reference proteome</keyword>
<protein>
    <recommendedName>
        <fullName evidence="2">DNA polymerase III subunit delta'</fullName>
        <ecNumber evidence="1">2.7.7.7</ecNumber>
    </recommendedName>
</protein>
<dbReference type="NCBIfam" id="TIGR00678">
    <property type="entry name" value="holB"/>
    <property type="match status" value="1"/>
</dbReference>
<dbReference type="InterPro" id="IPR050238">
    <property type="entry name" value="DNA_Rep/Repair_Clamp_Loader"/>
</dbReference>
<dbReference type="PANTHER" id="PTHR11669">
    <property type="entry name" value="REPLICATION FACTOR C / DNA POLYMERASE III GAMMA-TAU SUBUNIT"/>
    <property type="match status" value="1"/>
</dbReference>
<dbReference type="InterPro" id="IPR015199">
    <property type="entry name" value="DNA_pol_III_delta_C"/>
</dbReference>
<dbReference type="Proteomes" id="UP000000466">
    <property type="component" value="Chromosome"/>
</dbReference>
<dbReference type="InterPro" id="IPR003593">
    <property type="entry name" value="AAA+_ATPase"/>
</dbReference>
<keyword evidence="3" id="KW-0808">Transferase</keyword>
<dbReference type="PANTHER" id="PTHR11669:SF8">
    <property type="entry name" value="DNA POLYMERASE III SUBUNIT DELTA"/>
    <property type="match status" value="1"/>
</dbReference>
<dbReference type="SMART" id="SM00382">
    <property type="entry name" value="AAA"/>
    <property type="match status" value="1"/>
</dbReference>
<evidence type="ECO:0000256" key="5">
    <source>
        <dbReference type="ARBA" id="ARBA00022705"/>
    </source>
</evidence>
<feature type="domain" description="AAA+ ATPase" evidence="8">
    <location>
        <begin position="32"/>
        <end position="176"/>
    </location>
</feature>
<accession>K4KIX9</accession>
<evidence type="ECO:0000256" key="6">
    <source>
        <dbReference type="ARBA" id="ARBA00022932"/>
    </source>
</evidence>
<evidence type="ECO:0000256" key="3">
    <source>
        <dbReference type="ARBA" id="ARBA00022679"/>
    </source>
</evidence>
<organism evidence="9 10">
    <name type="scientific">Simiduia agarivorans (strain DSM 21679 / JCM 13881 / BCRC 17597 / SA1)</name>
    <dbReference type="NCBI Taxonomy" id="1117647"/>
    <lineage>
        <taxon>Bacteria</taxon>
        <taxon>Pseudomonadati</taxon>
        <taxon>Pseudomonadota</taxon>
        <taxon>Gammaproteobacteria</taxon>
        <taxon>Cellvibrionales</taxon>
        <taxon>Cellvibrionaceae</taxon>
        <taxon>Simiduia</taxon>
    </lineage>
</organism>
<dbReference type="Pfam" id="PF13177">
    <property type="entry name" value="DNA_pol3_delta2"/>
    <property type="match status" value="1"/>
</dbReference>
<comment type="catalytic activity">
    <reaction evidence="7">
        <text>DNA(n) + a 2'-deoxyribonucleoside 5'-triphosphate = DNA(n+1) + diphosphate</text>
        <dbReference type="Rhea" id="RHEA:22508"/>
        <dbReference type="Rhea" id="RHEA-COMP:17339"/>
        <dbReference type="Rhea" id="RHEA-COMP:17340"/>
        <dbReference type="ChEBI" id="CHEBI:33019"/>
        <dbReference type="ChEBI" id="CHEBI:61560"/>
        <dbReference type="ChEBI" id="CHEBI:173112"/>
        <dbReference type="EC" id="2.7.7.7"/>
    </reaction>
</comment>
<dbReference type="STRING" id="1117647.M5M_03620"/>
<dbReference type="eggNOG" id="COG0470">
    <property type="taxonomic scope" value="Bacteria"/>
</dbReference>
<keyword evidence="4" id="KW-0548">Nucleotidyltransferase</keyword>
<evidence type="ECO:0000256" key="4">
    <source>
        <dbReference type="ARBA" id="ARBA00022695"/>
    </source>
</evidence>
<keyword evidence="6" id="KW-0239">DNA-directed DNA polymerase</keyword>
<evidence type="ECO:0000256" key="1">
    <source>
        <dbReference type="ARBA" id="ARBA00012417"/>
    </source>
</evidence>
<dbReference type="GO" id="GO:0008408">
    <property type="term" value="F:3'-5' exonuclease activity"/>
    <property type="evidence" value="ECO:0007669"/>
    <property type="project" value="InterPro"/>
</dbReference>
<dbReference type="EC" id="2.7.7.7" evidence="1"/>
<evidence type="ECO:0000256" key="7">
    <source>
        <dbReference type="ARBA" id="ARBA00049244"/>
    </source>
</evidence>
<dbReference type="GO" id="GO:0006261">
    <property type="term" value="P:DNA-templated DNA replication"/>
    <property type="evidence" value="ECO:0007669"/>
    <property type="project" value="TreeGrafter"/>
</dbReference>
<dbReference type="GO" id="GO:0009360">
    <property type="term" value="C:DNA polymerase III complex"/>
    <property type="evidence" value="ECO:0007669"/>
    <property type="project" value="InterPro"/>
</dbReference>
<dbReference type="NCBIfam" id="NF004310">
    <property type="entry name" value="PRK05707.1"/>
    <property type="match status" value="1"/>
</dbReference>
<dbReference type="OrthoDB" id="9811073at2"/>
<dbReference type="InterPro" id="IPR004622">
    <property type="entry name" value="DNA_pol_HolB"/>
</dbReference>
<gene>
    <name evidence="9" type="ordered locus">M5M_03620</name>
</gene>
<dbReference type="Gene3D" id="3.40.50.300">
    <property type="entry name" value="P-loop containing nucleotide triphosphate hydrolases"/>
    <property type="match status" value="1"/>
</dbReference>
<dbReference type="Pfam" id="PF09115">
    <property type="entry name" value="DNApol3-delta_C"/>
    <property type="match status" value="1"/>
</dbReference>
<dbReference type="GO" id="GO:0003677">
    <property type="term" value="F:DNA binding"/>
    <property type="evidence" value="ECO:0007669"/>
    <property type="project" value="InterPro"/>
</dbReference>